<evidence type="ECO:0000256" key="6">
    <source>
        <dbReference type="ARBA" id="ARBA00022741"/>
    </source>
</evidence>
<dbReference type="PANTHER" id="PTHR46877:SF14">
    <property type="entry name" value="RECEPTOR PROTEIN-TYROSINE KINASE"/>
    <property type="match status" value="1"/>
</dbReference>
<dbReference type="PROSITE" id="PS50835">
    <property type="entry name" value="IG_LIKE"/>
    <property type="match status" value="1"/>
</dbReference>
<evidence type="ECO:0000259" key="16">
    <source>
        <dbReference type="PROSITE" id="PS50835"/>
    </source>
</evidence>
<evidence type="ECO:0000256" key="2">
    <source>
        <dbReference type="ARBA" id="ARBA00008921"/>
    </source>
</evidence>
<dbReference type="SUPFAM" id="SSF49265">
    <property type="entry name" value="Fibronectin type III"/>
    <property type="match status" value="5"/>
</dbReference>
<evidence type="ECO:0000256" key="5">
    <source>
        <dbReference type="ARBA" id="ARBA00022737"/>
    </source>
</evidence>
<feature type="domain" description="Fibronectin type-III" evidence="17">
    <location>
        <begin position="560"/>
        <end position="663"/>
    </location>
</feature>
<dbReference type="Pfam" id="PF00041">
    <property type="entry name" value="fn3"/>
    <property type="match status" value="2"/>
</dbReference>
<dbReference type="InterPro" id="IPR003961">
    <property type="entry name" value="FN3_dom"/>
</dbReference>
<evidence type="ECO:0000256" key="7">
    <source>
        <dbReference type="ARBA" id="ARBA00022840"/>
    </source>
</evidence>
<feature type="signal peptide" evidence="15">
    <location>
        <begin position="1"/>
        <end position="23"/>
    </location>
</feature>
<comment type="similarity">
    <text evidence="2">Belongs to the type I cytokine receptor family. Type 2 subfamily.</text>
</comment>
<keyword evidence="3 14" id="KW-0812">Transmembrane</keyword>
<evidence type="ECO:0000256" key="11">
    <source>
        <dbReference type="ARBA" id="ARBA00023170"/>
    </source>
</evidence>
<dbReference type="CDD" id="cd00063">
    <property type="entry name" value="FN3"/>
    <property type="match status" value="2"/>
</dbReference>
<keyword evidence="11" id="KW-0675">Receptor</keyword>
<dbReference type="GO" id="GO:0005886">
    <property type="term" value="C:plasma membrane"/>
    <property type="evidence" value="ECO:0007669"/>
    <property type="project" value="TreeGrafter"/>
</dbReference>
<dbReference type="SMART" id="SM00060">
    <property type="entry name" value="FN3"/>
    <property type="match status" value="3"/>
</dbReference>
<dbReference type="GO" id="GO:0005524">
    <property type="term" value="F:ATP binding"/>
    <property type="evidence" value="ECO:0007669"/>
    <property type="project" value="UniProtKB-KW"/>
</dbReference>
<feature type="transmembrane region" description="Helical" evidence="14">
    <location>
        <begin position="861"/>
        <end position="881"/>
    </location>
</feature>
<organism evidence="18 19">
    <name type="scientific">Ignelater luminosus</name>
    <name type="common">Cucubano</name>
    <name type="synonym">Pyrophorus luminosus</name>
    <dbReference type="NCBI Taxonomy" id="2038154"/>
    <lineage>
        <taxon>Eukaryota</taxon>
        <taxon>Metazoa</taxon>
        <taxon>Ecdysozoa</taxon>
        <taxon>Arthropoda</taxon>
        <taxon>Hexapoda</taxon>
        <taxon>Insecta</taxon>
        <taxon>Pterygota</taxon>
        <taxon>Neoptera</taxon>
        <taxon>Endopterygota</taxon>
        <taxon>Coleoptera</taxon>
        <taxon>Polyphaga</taxon>
        <taxon>Elateriformia</taxon>
        <taxon>Elateroidea</taxon>
        <taxon>Elateridae</taxon>
        <taxon>Agrypninae</taxon>
        <taxon>Pyrophorini</taxon>
        <taxon>Ignelater</taxon>
    </lineage>
</organism>
<evidence type="ECO:0000313" key="19">
    <source>
        <dbReference type="Proteomes" id="UP000801492"/>
    </source>
</evidence>
<sequence>MAENGWFWMSILLTSIILTCTNAKTENRCMNNLITPGYTEPHGDIYIEYGQPLDIICVLNEKYMLEHGENSSQDLYFVRNSETLPREMIEILNSSSIRLHIDNSPKSSSMYTCKIHSTAVCLNLVVVDAKPLPVTDFECISYNYENLTCKWTQMENFVKTTYNLTYNFPGRASRFLRYSCPKLITHSDGKTMSCSWNVLSNPQYRQAQRTFYFELNITNIFGYTVVNKTFSHFQHVLSGPPQNLTHVNVTSDSIYLYWTVPVPMQVFPPGVEHRILYQSEYGERNWQQAGILQTPSTDQMRAVYFNLTNLKYAHALYDIRISMRSLAATIVNDESMWSKNSSITVRTMSKAPGAPPSTNIGSFEIVSSSSNSLNNTDMYIYWQQIGDEIKNGEQFEYYIEVEGQPNIRPVEITNAYAKFRNLTVANNYTFNIWSRNSVGRSEKKSTVFVPTASERVGEPVSFTKIAFGSGKYELSWEQPRSGYRSLKNYTIFWCTHDRDRPYQCSGYLRWEEISNDKTMFNITVSEDKINQFAISANSGTSSSGMVWATCTVIHNKAIGKMEHVWINHVYSTSIEVAWKLDCSDRIGSIEGFIIYYCSIVKPTIASCKEAEQNLTIYGDSRTNRANITGLTPYETYMLAVSVMTKHNTQSQKSAYQFATTLEEAPSSPLNVKIANVTNSSVSLVWEKPISTNGRLKNYRIIYYTNGSSPENVIANYEEYTLTNLTSYVNYNISVEACTVECSKPSPAVIVKTKGGYPSEIDQVGVTFQNDSITVVQWVRPKYPRGNINIYEVNFKKKLQYDNDTVVTNTTDTHFTFDNCGEDGKYNTFYISIRAVNIFDDVRYEGSWSQELESYCRTSPSLWLWMLIPGGFIIILGLFYMAKKMYLHCQEMRDVEIKLPSGLAPVVTTDIGLSNWGGPKIQEEQSHHPSADEELLLVKFPNSGNLSGDSSGCSSGHESVTSSLESGTQISSTSDSGTEQPRSSSTEDLHKNSLRLRNVSSSRPSKGYVTVPPDNNASARSPKTAAPGNYCVLGVDPTPVTSINPNYVPASVSSSESTKLPYILPNASIQSSPYVVTGDLNKPSNSGYVPLNSEANEKNPAYVMAGNKGMIVPDLMRLDSMKPTDLEDKSVYVQVADPATNVRKVTPDNFTRHQPTVDTAPLKTGYVTIGDAPGSRACVDPAKGGYIPHRHFDATKTIKED</sequence>
<dbReference type="AlphaFoldDB" id="A0A8K0C853"/>
<evidence type="ECO:0000259" key="17">
    <source>
        <dbReference type="PROSITE" id="PS50853"/>
    </source>
</evidence>
<keyword evidence="10" id="KW-1015">Disulfide bond</keyword>
<evidence type="ECO:0000256" key="1">
    <source>
        <dbReference type="ARBA" id="ARBA00004479"/>
    </source>
</evidence>
<evidence type="ECO:0000256" key="9">
    <source>
        <dbReference type="ARBA" id="ARBA00023136"/>
    </source>
</evidence>
<keyword evidence="5" id="KW-0677">Repeat</keyword>
<feature type="domain" description="Fibronectin type-III" evidence="17">
    <location>
        <begin position="240"/>
        <end position="350"/>
    </location>
</feature>
<dbReference type="OrthoDB" id="6381660at2759"/>
<comment type="caution">
    <text evidence="18">The sequence shown here is derived from an EMBL/GenBank/DDBJ whole genome shotgun (WGS) entry which is preliminary data.</text>
</comment>
<gene>
    <name evidence="18" type="ORF">ILUMI_24978</name>
</gene>
<dbReference type="PROSITE" id="PS01353">
    <property type="entry name" value="HEMATOPO_REC_L_F2"/>
    <property type="match status" value="1"/>
</dbReference>
<keyword evidence="9 14" id="KW-0472">Membrane</keyword>
<evidence type="ECO:0000256" key="12">
    <source>
        <dbReference type="ARBA" id="ARBA00023180"/>
    </source>
</evidence>
<dbReference type="EMBL" id="VTPC01090848">
    <property type="protein sequence ID" value="KAF2881194.1"/>
    <property type="molecule type" value="Genomic_DNA"/>
</dbReference>
<keyword evidence="7" id="KW-0067">ATP-binding</keyword>
<dbReference type="Proteomes" id="UP000801492">
    <property type="component" value="Unassembled WGS sequence"/>
</dbReference>
<keyword evidence="19" id="KW-1185">Reference proteome</keyword>
<feature type="compositionally biased region" description="Low complexity" evidence="13">
    <location>
        <begin position="994"/>
        <end position="1004"/>
    </location>
</feature>
<evidence type="ECO:0000256" key="14">
    <source>
        <dbReference type="SAM" id="Phobius"/>
    </source>
</evidence>
<accession>A0A8K0C853</accession>
<feature type="chain" id="PRO_5035436635" description="Cytokine receptor" evidence="15">
    <location>
        <begin position="24"/>
        <end position="1200"/>
    </location>
</feature>
<protein>
    <recommendedName>
        <fullName evidence="20">Cytokine receptor</fullName>
    </recommendedName>
</protein>
<evidence type="ECO:0000256" key="10">
    <source>
        <dbReference type="ARBA" id="ARBA00023157"/>
    </source>
</evidence>
<evidence type="ECO:0000256" key="4">
    <source>
        <dbReference type="ARBA" id="ARBA00022729"/>
    </source>
</evidence>
<evidence type="ECO:0000256" key="8">
    <source>
        <dbReference type="ARBA" id="ARBA00022989"/>
    </source>
</evidence>
<dbReference type="GO" id="GO:0004896">
    <property type="term" value="F:cytokine receptor activity"/>
    <property type="evidence" value="ECO:0007669"/>
    <property type="project" value="InterPro"/>
</dbReference>
<feature type="compositionally biased region" description="Polar residues" evidence="13">
    <location>
        <begin position="946"/>
        <end position="983"/>
    </location>
</feature>
<dbReference type="PANTHER" id="PTHR46877">
    <property type="entry name" value="EPH RECEPTOR A5"/>
    <property type="match status" value="1"/>
</dbReference>
<keyword evidence="12" id="KW-0325">Glycoprotein</keyword>
<name>A0A8K0C853_IGNLU</name>
<keyword evidence="6" id="KW-0547">Nucleotide-binding</keyword>
<evidence type="ECO:0000256" key="3">
    <source>
        <dbReference type="ARBA" id="ARBA00022692"/>
    </source>
</evidence>
<comment type="subcellular location">
    <subcellularLocation>
        <location evidence="1">Membrane</location>
        <topology evidence="1">Single-pass type I membrane protein</topology>
    </subcellularLocation>
</comment>
<dbReference type="InterPro" id="IPR013783">
    <property type="entry name" value="Ig-like_fold"/>
</dbReference>
<feature type="domain" description="Ig-like" evidence="16">
    <location>
        <begin position="36"/>
        <end position="123"/>
    </location>
</feature>
<dbReference type="InterPro" id="IPR036116">
    <property type="entry name" value="FN3_sf"/>
</dbReference>
<feature type="domain" description="Fibronectin type-III" evidence="17">
    <location>
        <begin position="667"/>
        <end position="755"/>
    </location>
</feature>
<dbReference type="InterPro" id="IPR050449">
    <property type="entry name" value="Ephrin_rcpt_TKs"/>
</dbReference>
<evidence type="ECO:0000256" key="15">
    <source>
        <dbReference type="SAM" id="SignalP"/>
    </source>
</evidence>
<dbReference type="Gene3D" id="2.60.40.10">
    <property type="entry name" value="Immunoglobulins"/>
    <property type="match status" value="7"/>
</dbReference>
<reference evidence="18" key="1">
    <citation type="submission" date="2019-08" db="EMBL/GenBank/DDBJ databases">
        <title>The genome of the North American firefly Photinus pyralis.</title>
        <authorList>
            <consortium name="Photinus pyralis genome working group"/>
            <person name="Fallon T.R."/>
            <person name="Sander Lower S.E."/>
            <person name="Weng J.-K."/>
        </authorList>
    </citation>
    <scope>NUCLEOTIDE SEQUENCE</scope>
    <source>
        <strain evidence="18">TRF0915ILg1</strain>
        <tissue evidence="18">Whole body</tissue>
    </source>
</reference>
<dbReference type="InterPro" id="IPR003529">
    <property type="entry name" value="Hematopoietin_rcpt_Gp130_CS"/>
</dbReference>
<keyword evidence="4 15" id="KW-0732">Signal</keyword>
<evidence type="ECO:0000313" key="18">
    <source>
        <dbReference type="EMBL" id="KAF2881194.1"/>
    </source>
</evidence>
<dbReference type="PROSITE" id="PS50853">
    <property type="entry name" value="FN3"/>
    <property type="match status" value="3"/>
</dbReference>
<proteinExistence type="inferred from homology"/>
<evidence type="ECO:0008006" key="20">
    <source>
        <dbReference type="Google" id="ProtNLM"/>
    </source>
</evidence>
<keyword evidence="8 14" id="KW-1133">Transmembrane helix</keyword>
<feature type="region of interest" description="Disordered" evidence="13">
    <location>
        <begin position="946"/>
        <end position="1023"/>
    </location>
</feature>
<evidence type="ECO:0000256" key="13">
    <source>
        <dbReference type="SAM" id="MobiDB-lite"/>
    </source>
</evidence>
<dbReference type="InterPro" id="IPR007110">
    <property type="entry name" value="Ig-like_dom"/>
</dbReference>